<dbReference type="InterPro" id="IPR002898">
    <property type="entry name" value="MotA_ExbB_proton_chnl"/>
</dbReference>
<dbReference type="STRING" id="1810504.PG2T_03450"/>
<evidence type="ECO:0000256" key="12">
    <source>
        <dbReference type="RuleBase" id="RU004057"/>
    </source>
</evidence>
<evidence type="ECO:0000256" key="14">
    <source>
        <dbReference type="SAM" id="Phobius"/>
    </source>
</evidence>
<feature type="region of interest" description="Disordered" evidence="13">
    <location>
        <begin position="227"/>
        <end position="250"/>
    </location>
</feature>
<evidence type="ECO:0000256" key="13">
    <source>
        <dbReference type="SAM" id="MobiDB-lite"/>
    </source>
</evidence>
<protein>
    <recommendedName>
        <fullName evidence="3">Biopolymer transport protein ExbB</fullName>
    </recommendedName>
</protein>
<dbReference type="RefSeq" id="WP_068802840.1">
    <property type="nucleotide sequence ID" value="NZ_CP014671.1"/>
</dbReference>
<dbReference type="AlphaFoldDB" id="A0A1B1YRC9"/>
<evidence type="ECO:0000256" key="1">
    <source>
        <dbReference type="ARBA" id="ARBA00004429"/>
    </source>
</evidence>
<feature type="transmembrane region" description="Helical" evidence="14">
    <location>
        <begin position="177"/>
        <end position="198"/>
    </location>
</feature>
<keyword evidence="5" id="KW-1003">Cell membrane</keyword>
<organism evidence="16 17">
    <name type="scientific">Immundisolibacter cernigliae</name>
    <dbReference type="NCBI Taxonomy" id="1810504"/>
    <lineage>
        <taxon>Bacteria</taxon>
        <taxon>Pseudomonadati</taxon>
        <taxon>Pseudomonadota</taxon>
        <taxon>Gammaproteobacteria</taxon>
        <taxon>Immundisolibacterales</taxon>
        <taxon>Immundisolibacteraceae</taxon>
        <taxon>Immundisolibacter</taxon>
    </lineage>
</organism>
<dbReference type="PANTHER" id="PTHR30625:SF14">
    <property type="entry name" value="BIOPOLYMER TRANSPORT PROTEIN EXBB"/>
    <property type="match status" value="1"/>
</dbReference>
<gene>
    <name evidence="16" type="ORF">PG2T_03450</name>
</gene>
<name>A0A1B1YRC9_9GAMM</name>
<keyword evidence="6" id="KW-0997">Cell inner membrane</keyword>
<dbReference type="InParanoid" id="A0A1B1YRC9"/>
<dbReference type="GO" id="GO:0005886">
    <property type="term" value="C:plasma membrane"/>
    <property type="evidence" value="ECO:0007669"/>
    <property type="project" value="UniProtKB-SubCell"/>
</dbReference>
<keyword evidence="17" id="KW-1185">Reference proteome</keyword>
<dbReference type="GO" id="GO:0017038">
    <property type="term" value="P:protein import"/>
    <property type="evidence" value="ECO:0007669"/>
    <property type="project" value="TreeGrafter"/>
</dbReference>
<keyword evidence="7 14" id="KW-0812">Transmembrane</keyword>
<evidence type="ECO:0000256" key="7">
    <source>
        <dbReference type="ARBA" id="ARBA00022692"/>
    </source>
</evidence>
<keyword evidence="8 12" id="KW-0653">Protein transport</keyword>
<evidence type="ECO:0000256" key="9">
    <source>
        <dbReference type="ARBA" id="ARBA00022989"/>
    </source>
</evidence>
<evidence type="ECO:0000313" key="16">
    <source>
        <dbReference type="EMBL" id="ANX03336.1"/>
    </source>
</evidence>
<reference evidence="17" key="1">
    <citation type="submission" date="2016-03" db="EMBL/GenBank/DDBJ databases">
        <title>Complete genome sequence of Solimmundus cernigliae, representing a novel lineage of polycyclic aromatic hydrocarbon degraders within the Gammaproteobacteria.</title>
        <authorList>
            <person name="Singleton D.R."/>
            <person name="Dickey A.N."/>
            <person name="Scholl E.H."/>
            <person name="Wright F.A."/>
            <person name="Aitken M.D."/>
        </authorList>
    </citation>
    <scope>NUCLEOTIDE SEQUENCE [LARGE SCALE GENOMIC DNA]</scope>
    <source>
        <strain evidence="17">TR3.2</strain>
    </source>
</reference>
<feature type="transmembrane region" description="Helical" evidence="14">
    <location>
        <begin position="20"/>
        <end position="41"/>
    </location>
</feature>
<sequence>MEQTLGIAHFLSHVDGVGRFLLIILLAMSLATWYLIATRTLSSWRMARQRRQFMVVFQQAHGLDELGDFVRARGAEEPFSHLAAQGLAAAQQYAARTGQRLIESVPPDEFLTRALRRAIEQDTARLEYGQTVLASVASAAPFVGLFGTVWGIYHALLAIGMSGQASLDKVAGPVGEALIMTALGLAVAIPAVLAYNAIARSNRLLLAELDGFAHDLFAFMSTGIRSTPTRREPTPAQPAAPVSRLIEESA</sequence>
<comment type="function">
    <text evidence="11">Involved in the TonB-dependent energy-dependent transport of various receptor-bound substrates. Protects ExbD from proteolytic degradation and functionally stabilizes TonB.</text>
</comment>
<evidence type="ECO:0000256" key="8">
    <source>
        <dbReference type="ARBA" id="ARBA00022927"/>
    </source>
</evidence>
<dbReference type="OrthoDB" id="9805133at2"/>
<proteinExistence type="inferred from homology"/>
<keyword evidence="10 14" id="KW-0472">Membrane</keyword>
<keyword evidence="4 12" id="KW-0813">Transport</keyword>
<evidence type="ECO:0000256" key="11">
    <source>
        <dbReference type="ARBA" id="ARBA00024816"/>
    </source>
</evidence>
<accession>A0A1B1YRC9</accession>
<feature type="transmembrane region" description="Helical" evidence="14">
    <location>
        <begin position="132"/>
        <end position="157"/>
    </location>
</feature>
<feature type="domain" description="MotA/TolQ/ExbB proton channel" evidence="15">
    <location>
        <begin position="96"/>
        <end position="208"/>
    </location>
</feature>
<keyword evidence="9 14" id="KW-1133">Transmembrane helix</keyword>
<evidence type="ECO:0000313" key="17">
    <source>
        <dbReference type="Proteomes" id="UP000092952"/>
    </source>
</evidence>
<evidence type="ECO:0000256" key="5">
    <source>
        <dbReference type="ARBA" id="ARBA00022475"/>
    </source>
</evidence>
<dbReference type="EMBL" id="CP014671">
    <property type="protein sequence ID" value="ANX03336.1"/>
    <property type="molecule type" value="Genomic_DNA"/>
</dbReference>
<comment type="subcellular location">
    <subcellularLocation>
        <location evidence="1">Cell inner membrane</location>
        <topology evidence="1">Multi-pass membrane protein</topology>
    </subcellularLocation>
    <subcellularLocation>
        <location evidence="12">Membrane</location>
        <topology evidence="12">Multi-pass membrane protein</topology>
    </subcellularLocation>
</comment>
<dbReference type="Proteomes" id="UP000092952">
    <property type="component" value="Chromosome"/>
</dbReference>
<evidence type="ECO:0000256" key="3">
    <source>
        <dbReference type="ARBA" id="ARBA00022093"/>
    </source>
</evidence>
<dbReference type="PANTHER" id="PTHR30625">
    <property type="entry name" value="PROTEIN TOLQ"/>
    <property type="match status" value="1"/>
</dbReference>
<evidence type="ECO:0000256" key="4">
    <source>
        <dbReference type="ARBA" id="ARBA00022448"/>
    </source>
</evidence>
<evidence type="ECO:0000259" key="15">
    <source>
        <dbReference type="Pfam" id="PF01618"/>
    </source>
</evidence>
<dbReference type="InterPro" id="IPR050790">
    <property type="entry name" value="ExbB/TolQ_transport"/>
</dbReference>
<evidence type="ECO:0000256" key="10">
    <source>
        <dbReference type="ARBA" id="ARBA00023136"/>
    </source>
</evidence>
<evidence type="ECO:0000256" key="2">
    <source>
        <dbReference type="ARBA" id="ARBA00011471"/>
    </source>
</evidence>
<comment type="similarity">
    <text evidence="12">Belongs to the exbB/tolQ family.</text>
</comment>
<comment type="subunit">
    <text evidence="2">The accessory proteins ExbB and ExbD seem to form a complex with TonB.</text>
</comment>
<evidence type="ECO:0000256" key="6">
    <source>
        <dbReference type="ARBA" id="ARBA00022519"/>
    </source>
</evidence>
<dbReference type="Pfam" id="PF01618">
    <property type="entry name" value="MotA_ExbB"/>
    <property type="match status" value="1"/>
</dbReference>
<dbReference type="KEGG" id="gbi:PG2T_03450"/>